<evidence type="ECO:0000313" key="1">
    <source>
        <dbReference type="EMBL" id="CAG8850685.1"/>
    </source>
</evidence>
<sequence length="60" mass="7115">SLKPHHNSNKYQVWNFLYAFVQNNPETAFMSSNFYDWVLTKFGPDAQITKLCFEDILKAR</sequence>
<proteinExistence type="predicted"/>
<organism evidence="1 2">
    <name type="scientific">Racocetra persica</name>
    <dbReference type="NCBI Taxonomy" id="160502"/>
    <lineage>
        <taxon>Eukaryota</taxon>
        <taxon>Fungi</taxon>
        <taxon>Fungi incertae sedis</taxon>
        <taxon>Mucoromycota</taxon>
        <taxon>Glomeromycotina</taxon>
        <taxon>Glomeromycetes</taxon>
        <taxon>Diversisporales</taxon>
        <taxon>Gigasporaceae</taxon>
        <taxon>Racocetra</taxon>
    </lineage>
</organism>
<dbReference type="Proteomes" id="UP000789920">
    <property type="component" value="Unassembled WGS sequence"/>
</dbReference>
<protein>
    <submittedName>
        <fullName evidence="1">35458_t:CDS:1</fullName>
    </submittedName>
</protein>
<evidence type="ECO:0000313" key="2">
    <source>
        <dbReference type="Proteomes" id="UP000789920"/>
    </source>
</evidence>
<name>A0ACA9SXY5_9GLOM</name>
<gene>
    <name evidence="1" type="ORF">RPERSI_LOCUS36212</name>
</gene>
<feature type="non-terminal residue" evidence="1">
    <location>
        <position position="1"/>
    </location>
</feature>
<reference evidence="1" key="1">
    <citation type="submission" date="2021-06" db="EMBL/GenBank/DDBJ databases">
        <authorList>
            <person name="Kallberg Y."/>
            <person name="Tangrot J."/>
            <person name="Rosling A."/>
        </authorList>
    </citation>
    <scope>NUCLEOTIDE SEQUENCE</scope>
    <source>
        <strain evidence="1">MA461A</strain>
    </source>
</reference>
<accession>A0ACA9SXY5</accession>
<comment type="caution">
    <text evidence="1">The sequence shown here is derived from an EMBL/GenBank/DDBJ whole genome shotgun (WGS) entry which is preliminary data.</text>
</comment>
<keyword evidence="2" id="KW-1185">Reference proteome</keyword>
<feature type="non-terminal residue" evidence="1">
    <location>
        <position position="60"/>
    </location>
</feature>
<dbReference type="EMBL" id="CAJVQC010172106">
    <property type="protein sequence ID" value="CAG8850685.1"/>
    <property type="molecule type" value="Genomic_DNA"/>
</dbReference>